<evidence type="ECO:0000313" key="4">
    <source>
        <dbReference type="Proteomes" id="UP001596455"/>
    </source>
</evidence>
<evidence type="ECO:0000313" key="3">
    <source>
        <dbReference type="EMBL" id="MFC7406667.1"/>
    </source>
</evidence>
<dbReference type="RefSeq" id="WP_382396202.1">
    <property type="nucleotide sequence ID" value="NZ_JBHTCQ010000004.1"/>
</dbReference>
<dbReference type="InterPro" id="IPR017694">
    <property type="entry name" value="Phosphonate_tfrase_rpt"/>
</dbReference>
<dbReference type="PANTHER" id="PTHR43300">
    <property type="entry name" value="ACETYLTRANSFERASE"/>
    <property type="match status" value="1"/>
</dbReference>
<proteinExistence type="predicted"/>
<evidence type="ECO:0000256" key="1">
    <source>
        <dbReference type="ARBA" id="ARBA00022679"/>
    </source>
</evidence>
<dbReference type="PROSITE" id="PS00101">
    <property type="entry name" value="HEXAPEP_TRANSFERASES"/>
    <property type="match status" value="1"/>
</dbReference>
<dbReference type="InterPro" id="IPR011004">
    <property type="entry name" value="Trimer_LpxA-like_sf"/>
</dbReference>
<dbReference type="Proteomes" id="UP001596455">
    <property type="component" value="Unassembled WGS sequence"/>
</dbReference>
<keyword evidence="1" id="KW-0808">Transferase</keyword>
<organism evidence="3 4">
    <name type="scientific">Georgenia alba</name>
    <dbReference type="NCBI Taxonomy" id="2233858"/>
    <lineage>
        <taxon>Bacteria</taxon>
        <taxon>Bacillati</taxon>
        <taxon>Actinomycetota</taxon>
        <taxon>Actinomycetes</taxon>
        <taxon>Micrococcales</taxon>
        <taxon>Bogoriellaceae</taxon>
        <taxon>Georgenia</taxon>
    </lineage>
</organism>
<dbReference type="InterPro" id="IPR050179">
    <property type="entry name" value="Trans_hexapeptide_repeat"/>
</dbReference>
<comment type="caution">
    <text evidence="3">The sequence shown here is derived from an EMBL/GenBank/DDBJ whole genome shotgun (WGS) entry which is preliminary data.</text>
</comment>
<dbReference type="Pfam" id="PF00132">
    <property type="entry name" value="Hexapep"/>
    <property type="match status" value="1"/>
</dbReference>
<reference evidence="4" key="1">
    <citation type="journal article" date="2019" name="Int. J. Syst. Evol. Microbiol.">
        <title>The Global Catalogue of Microorganisms (GCM) 10K type strain sequencing project: providing services to taxonomists for standard genome sequencing and annotation.</title>
        <authorList>
            <consortium name="The Broad Institute Genomics Platform"/>
            <consortium name="The Broad Institute Genome Sequencing Center for Infectious Disease"/>
            <person name="Wu L."/>
            <person name="Ma J."/>
        </authorList>
    </citation>
    <scope>NUCLEOTIDE SEQUENCE [LARGE SCALE GENOMIC DNA]</scope>
    <source>
        <strain evidence="4">JCM 1490</strain>
    </source>
</reference>
<dbReference type="InterPro" id="IPR001451">
    <property type="entry name" value="Hexapep"/>
</dbReference>
<dbReference type="SUPFAM" id="SSF51161">
    <property type="entry name" value="Trimeric LpxA-like enzymes"/>
    <property type="match status" value="1"/>
</dbReference>
<sequence length="204" mass="22426">MSRLGLEPVIHPTAEVADCRLGAYVEVGAHANLTESTLGAYSYVMQGGVAWCAEIGKFANIAAYTRINAPNHPMWRATQHHFTYRSADYGLADGTDAEFFAWRRAHPVTLGHDVWLGHGAVVLPGVSIGTGAVVGAGAVVTKDVPAYTVVGGVPARPIRRRFDEETAERLQRLAWWDWSHEELREALPAFRTLDAREFCARYGH</sequence>
<protein>
    <submittedName>
        <fullName evidence="3">DapH/DapD/GlmU-related protein</fullName>
    </submittedName>
</protein>
<dbReference type="Gene3D" id="2.160.10.10">
    <property type="entry name" value="Hexapeptide repeat proteins"/>
    <property type="match status" value="1"/>
</dbReference>
<dbReference type="InterPro" id="IPR018357">
    <property type="entry name" value="Hexapep_transf_CS"/>
</dbReference>
<accession>A0ABW2QD43</accession>
<dbReference type="PANTHER" id="PTHR43300:SF11">
    <property type="entry name" value="ACETYLTRANSFERASE RV3034C-RELATED"/>
    <property type="match status" value="1"/>
</dbReference>
<keyword evidence="2" id="KW-0677">Repeat</keyword>
<dbReference type="NCBIfam" id="TIGR03308">
    <property type="entry name" value="phn_thr-fam"/>
    <property type="match status" value="1"/>
</dbReference>
<keyword evidence="4" id="KW-1185">Reference proteome</keyword>
<dbReference type="CDD" id="cd03349">
    <property type="entry name" value="LbH_XAT"/>
    <property type="match status" value="1"/>
</dbReference>
<dbReference type="EMBL" id="JBHTCQ010000004">
    <property type="protein sequence ID" value="MFC7406667.1"/>
    <property type="molecule type" value="Genomic_DNA"/>
</dbReference>
<evidence type="ECO:0000256" key="2">
    <source>
        <dbReference type="ARBA" id="ARBA00022737"/>
    </source>
</evidence>
<gene>
    <name evidence="3" type="ORF">ACFQQL_16225</name>
</gene>
<name>A0ABW2QD43_9MICO</name>